<evidence type="ECO:0000313" key="2">
    <source>
        <dbReference type="Proteomes" id="UP000598775"/>
    </source>
</evidence>
<reference evidence="1 2" key="1">
    <citation type="journal article" date="2014" name="Int. J. Syst. Evol. Microbiol.">
        <title>Complete genome sequence of Corynebacterium casei LMG S-19264T (=DSM 44701T), isolated from a smear-ripened cheese.</title>
        <authorList>
            <consortium name="US DOE Joint Genome Institute (JGI-PGF)"/>
            <person name="Walter F."/>
            <person name="Albersmeier A."/>
            <person name="Kalinowski J."/>
            <person name="Ruckert C."/>
        </authorList>
    </citation>
    <scope>NUCLEOTIDE SEQUENCE [LARGE SCALE GENOMIC DNA]</scope>
    <source>
        <strain evidence="1 2">CGMCC 1.12976</strain>
    </source>
</reference>
<organism evidence="1 2">
    <name type="scientific">Subtercola lobariae</name>
    <dbReference type="NCBI Taxonomy" id="1588641"/>
    <lineage>
        <taxon>Bacteria</taxon>
        <taxon>Bacillati</taxon>
        <taxon>Actinomycetota</taxon>
        <taxon>Actinomycetes</taxon>
        <taxon>Micrococcales</taxon>
        <taxon>Microbacteriaceae</taxon>
        <taxon>Subtercola</taxon>
    </lineage>
</organism>
<name>A0A917B1Q7_9MICO</name>
<accession>A0A917B1Q7</accession>
<gene>
    <name evidence="1" type="ORF">GCM10011399_02620</name>
</gene>
<dbReference type="RefSeq" id="WP_188672469.1">
    <property type="nucleotide sequence ID" value="NZ_BMGP01000001.1"/>
</dbReference>
<sequence length="141" mass="14737">MADFEYGPVEMLLIGFEGDRPGPAVVEAIGDLIEGGLVRLLDLTFVSRNELGEVSTIEIEDVSDEYGFGGVELEATGLAADEDIAEFAEAIPPGTSAALVVVELVWAKHLASKLAQSNGVVLASERIPAPIVNAALAEVTD</sequence>
<evidence type="ECO:0008006" key="3">
    <source>
        <dbReference type="Google" id="ProtNLM"/>
    </source>
</evidence>
<keyword evidence="2" id="KW-1185">Reference proteome</keyword>
<dbReference type="Proteomes" id="UP000598775">
    <property type="component" value="Unassembled WGS sequence"/>
</dbReference>
<comment type="caution">
    <text evidence="1">The sequence shown here is derived from an EMBL/GenBank/DDBJ whole genome shotgun (WGS) entry which is preliminary data.</text>
</comment>
<evidence type="ECO:0000313" key="1">
    <source>
        <dbReference type="EMBL" id="GGF12173.1"/>
    </source>
</evidence>
<protein>
    <recommendedName>
        <fullName evidence="3">DUF1269 domain-containing protein</fullName>
    </recommendedName>
</protein>
<dbReference type="InterPro" id="IPR046288">
    <property type="entry name" value="DUF6325"/>
</dbReference>
<proteinExistence type="predicted"/>
<dbReference type="AlphaFoldDB" id="A0A917B1Q7"/>
<dbReference type="Pfam" id="PF19850">
    <property type="entry name" value="DUF6325"/>
    <property type="match status" value="1"/>
</dbReference>
<dbReference type="EMBL" id="BMGP01000001">
    <property type="protein sequence ID" value="GGF12173.1"/>
    <property type="molecule type" value="Genomic_DNA"/>
</dbReference>